<dbReference type="InterPro" id="IPR011990">
    <property type="entry name" value="TPR-like_helical_dom_sf"/>
</dbReference>
<dbReference type="GO" id="GO:0030515">
    <property type="term" value="F:snoRNA binding"/>
    <property type="evidence" value="ECO:0007669"/>
    <property type="project" value="InterPro"/>
</dbReference>
<evidence type="ECO:0000256" key="2">
    <source>
        <dbReference type="ARBA" id="ARBA00010734"/>
    </source>
</evidence>
<evidence type="ECO:0000256" key="3">
    <source>
        <dbReference type="ARBA" id="ARBA00022552"/>
    </source>
</evidence>
<evidence type="ECO:0000256" key="4">
    <source>
        <dbReference type="ARBA" id="ARBA00022737"/>
    </source>
</evidence>
<dbReference type="Gene3D" id="1.25.40.10">
    <property type="entry name" value="Tetratricopeptide repeat domain"/>
    <property type="match status" value="3"/>
</dbReference>
<accession>A0A182F5K6</accession>
<dbReference type="VEuPathDB" id="VectorBase:AALB20_030324"/>
<keyword evidence="9" id="KW-1185">Reference proteome</keyword>
<dbReference type="InterPro" id="IPR056907">
    <property type="entry name" value="UTP6_C"/>
</dbReference>
<dbReference type="GO" id="GO:0034388">
    <property type="term" value="C:Pwp2p-containing subcomplex of 90S preribosome"/>
    <property type="evidence" value="ECO:0007669"/>
    <property type="project" value="TreeGrafter"/>
</dbReference>
<evidence type="ECO:0000259" key="7">
    <source>
        <dbReference type="Pfam" id="PF24892"/>
    </source>
</evidence>
<dbReference type="GO" id="GO:0000462">
    <property type="term" value="P:maturation of SSU-rRNA from tricistronic rRNA transcript (SSU-rRNA, 5.8S rRNA, LSU-rRNA)"/>
    <property type="evidence" value="ECO:0007669"/>
    <property type="project" value="InterPro"/>
</dbReference>
<proteinExistence type="inferred from homology"/>
<feature type="domain" description="U3 small nucleolar RNA-associated protein 6 N-terminal" evidence="6">
    <location>
        <begin position="10"/>
        <end position="90"/>
    </location>
</feature>
<dbReference type="Pfam" id="PF24892">
    <property type="entry name" value="UTP6_C"/>
    <property type="match status" value="1"/>
</dbReference>
<keyword evidence="4" id="KW-0677">Repeat</keyword>
<dbReference type="SMART" id="SM00386">
    <property type="entry name" value="HAT"/>
    <property type="match status" value="8"/>
</dbReference>
<dbReference type="Pfam" id="PF08640">
    <property type="entry name" value="U3_assoc_6"/>
    <property type="match status" value="1"/>
</dbReference>
<dbReference type="PANTHER" id="PTHR23271">
    <property type="entry name" value="HEPATOCELLULAR CARCINOMA-ASSOCIATED ANTIGEN 66"/>
    <property type="match status" value="1"/>
</dbReference>
<comment type="subcellular location">
    <subcellularLocation>
        <location evidence="1">Nucleus</location>
        <location evidence="1">Nucleolus</location>
    </subcellularLocation>
</comment>
<dbReference type="EnsemblMetazoa" id="AALB001749-RA">
    <property type="protein sequence ID" value="AALB001749-PA"/>
    <property type="gene ID" value="AALB001749"/>
</dbReference>
<dbReference type="SUPFAM" id="SSF48452">
    <property type="entry name" value="TPR-like"/>
    <property type="match status" value="3"/>
</dbReference>
<dbReference type="OrthoDB" id="28112at2759"/>
<keyword evidence="3" id="KW-0698">rRNA processing</keyword>
<dbReference type="RefSeq" id="XP_035781583.1">
    <property type="nucleotide sequence ID" value="XM_035925690.1"/>
</dbReference>
<dbReference type="PANTHER" id="PTHR23271:SF1">
    <property type="entry name" value="U3 SMALL NUCLEOLAR RNA-ASSOCIATED PROTEIN 6 HOMOLOG"/>
    <property type="match status" value="1"/>
</dbReference>
<evidence type="ECO:0000313" key="8">
    <source>
        <dbReference type="EnsemblMetazoa" id="AALB001749-PA"/>
    </source>
</evidence>
<dbReference type="KEGG" id="aali:118460930"/>
<evidence type="ECO:0000256" key="1">
    <source>
        <dbReference type="ARBA" id="ARBA00004604"/>
    </source>
</evidence>
<comment type="similarity">
    <text evidence="2">Belongs to the UTP6 family.</text>
</comment>
<feature type="domain" description="U3 small nucleolar RNA-associated protein 6 homolog C-terminal" evidence="7">
    <location>
        <begin position="305"/>
        <end position="575"/>
    </location>
</feature>
<organism evidence="8 9">
    <name type="scientific">Anopheles albimanus</name>
    <name type="common">New world malaria mosquito</name>
    <dbReference type="NCBI Taxonomy" id="7167"/>
    <lineage>
        <taxon>Eukaryota</taxon>
        <taxon>Metazoa</taxon>
        <taxon>Ecdysozoa</taxon>
        <taxon>Arthropoda</taxon>
        <taxon>Hexapoda</taxon>
        <taxon>Insecta</taxon>
        <taxon>Pterygota</taxon>
        <taxon>Neoptera</taxon>
        <taxon>Endopterygota</taxon>
        <taxon>Diptera</taxon>
        <taxon>Nematocera</taxon>
        <taxon>Culicoidea</taxon>
        <taxon>Culicidae</taxon>
        <taxon>Anophelinae</taxon>
        <taxon>Anopheles</taxon>
    </lineage>
</organism>
<dbReference type="Proteomes" id="UP000069272">
    <property type="component" value="Chromosome 2L"/>
</dbReference>
<dbReference type="GO" id="GO:0032040">
    <property type="term" value="C:small-subunit processome"/>
    <property type="evidence" value="ECO:0007669"/>
    <property type="project" value="TreeGrafter"/>
</dbReference>
<name>A0A182F5K6_ANOAL</name>
<dbReference type="InterPro" id="IPR013949">
    <property type="entry name" value="Utp6"/>
</dbReference>
<dbReference type="GeneID" id="118460930"/>
<sequence length="597" mass="70645">MSEVIELRREQSIREYECMKHLKLFTDEEIAGIKTKRLNHEYKTERRQKNLVDFINYIAYEKNVLQLLRERRRKLHVNREYSSLEGAIHKRIRVLYKRALARFPSEYRLWEHFVEHCRKYRKIVEGSEALAKMLNYHADKPKAWIRAIEWEYRKAKNMHTARHFAVRGLQQHPTCAEIHLAFIGIQMAEATKLVKEAKETVEEMIAEQNVSLCKQLESAALIYENYEHKDVAFFAKLLEQLSEYRPLSNSLAERALQEMHTLFADNSEEMWNMLANLALDGNPFLVDGKGEVKKAATLKQRLDLCIETFRNGLDRLPTKKLYSHYIETMLKLNATQSDDITEEKAKRKSLAAAFRETLEADQMEEEKLVQYLKLLLLNENPKEELIMKIINKGLQQFPHSSDIWAQYLRYLIQKEADLKEVDRIFQKALSSLDSDERKLPIWKMLLQYFQTRPDLPDKVEKFFLQAIQQSPTISHHFQPLYLDFLIFAKNGITEVRKEYNRLVKNFTTTLELHQKMASLEAGETQPNVCEWRKCLEQATHFYGKTTATVWLDYIRFEIEHGSPRNMQKLYERAKGLLDEETFAVFLPEYELLKNPLL</sequence>
<evidence type="ECO:0000313" key="9">
    <source>
        <dbReference type="Proteomes" id="UP000069272"/>
    </source>
</evidence>
<dbReference type="AlphaFoldDB" id="A0A182F5K6"/>
<keyword evidence="5" id="KW-0539">Nucleus</keyword>
<dbReference type="STRING" id="7167.A0A182F5K6"/>
<evidence type="ECO:0000256" key="5">
    <source>
        <dbReference type="ARBA" id="ARBA00023242"/>
    </source>
</evidence>
<reference evidence="8" key="2">
    <citation type="submission" date="2022-08" db="UniProtKB">
        <authorList>
            <consortium name="EnsemblMetazoa"/>
        </authorList>
    </citation>
    <scope>IDENTIFICATION</scope>
    <source>
        <strain evidence="8">STECLA/ALBI9_A</strain>
    </source>
</reference>
<evidence type="ECO:0000259" key="6">
    <source>
        <dbReference type="Pfam" id="PF08640"/>
    </source>
</evidence>
<dbReference type="InterPro" id="IPR003107">
    <property type="entry name" value="HAT"/>
</dbReference>
<dbReference type="VEuPathDB" id="VectorBase:AALB001749"/>
<reference evidence="8 9" key="1">
    <citation type="journal article" date="2017" name="G3 (Bethesda)">
        <title>The Physical Genome Mapping of Anopheles albimanus Corrected Scaffold Misassemblies and Identified Interarm Rearrangements in Genus Anopheles.</title>
        <authorList>
            <person name="Artemov G.N."/>
            <person name="Peery A.N."/>
            <person name="Jiang X."/>
            <person name="Tu Z."/>
            <person name="Stegniy V.N."/>
            <person name="Sharakhova M.V."/>
            <person name="Sharakhov I.V."/>
        </authorList>
    </citation>
    <scope>NUCLEOTIDE SEQUENCE [LARGE SCALE GENOMIC DNA]</scope>
    <source>
        <strain evidence="8 9">ALBI9_A</strain>
    </source>
</reference>
<dbReference type="InterPro" id="IPR055347">
    <property type="entry name" value="UTP6_N"/>
</dbReference>
<protein>
    <submittedName>
        <fullName evidence="8">Uncharacterized protein</fullName>
    </submittedName>
</protein>